<organism evidence="2 3">
    <name type="scientific">Nephila pilipes</name>
    <name type="common">Giant wood spider</name>
    <name type="synonym">Nephila maculata</name>
    <dbReference type="NCBI Taxonomy" id="299642"/>
    <lineage>
        <taxon>Eukaryota</taxon>
        <taxon>Metazoa</taxon>
        <taxon>Ecdysozoa</taxon>
        <taxon>Arthropoda</taxon>
        <taxon>Chelicerata</taxon>
        <taxon>Arachnida</taxon>
        <taxon>Araneae</taxon>
        <taxon>Araneomorphae</taxon>
        <taxon>Entelegynae</taxon>
        <taxon>Araneoidea</taxon>
        <taxon>Nephilidae</taxon>
        <taxon>Nephila</taxon>
    </lineage>
</organism>
<proteinExistence type="predicted"/>
<dbReference type="GO" id="GO:0003676">
    <property type="term" value="F:nucleic acid binding"/>
    <property type="evidence" value="ECO:0007669"/>
    <property type="project" value="InterPro"/>
</dbReference>
<feature type="compositionally biased region" description="Basic and acidic residues" evidence="1">
    <location>
        <begin position="7"/>
        <end position="21"/>
    </location>
</feature>
<dbReference type="AlphaFoldDB" id="A0A8X6MXD0"/>
<accession>A0A8X6MXD0</accession>
<protein>
    <submittedName>
        <fullName evidence="2">Uncharacterized protein</fullName>
    </submittedName>
</protein>
<gene>
    <name evidence="2" type="ORF">NPIL_439561</name>
</gene>
<dbReference type="Gene3D" id="3.30.420.10">
    <property type="entry name" value="Ribonuclease H-like superfamily/Ribonuclease H"/>
    <property type="match status" value="1"/>
</dbReference>
<sequence>MVLMHDIPLKAEQRSEIDAQRSRPPRRPLQMTDLAPTDIHLFKLLKNSQECRHFSNNAGIQQAILSWLYDLDVDFFNTCFKTLLYRLNKCIVSHSGYGEK</sequence>
<evidence type="ECO:0000256" key="1">
    <source>
        <dbReference type="SAM" id="MobiDB-lite"/>
    </source>
</evidence>
<dbReference type="Proteomes" id="UP000887013">
    <property type="component" value="Unassembled WGS sequence"/>
</dbReference>
<feature type="region of interest" description="Disordered" evidence="1">
    <location>
        <begin position="1"/>
        <end position="31"/>
    </location>
</feature>
<reference evidence="2" key="1">
    <citation type="submission" date="2020-08" db="EMBL/GenBank/DDBJ databases">
        <title>Multicomponent nature underlies the extraordinary mechanical properties of spider dragline silk.</title>
        <authorList>
            <person name="Kono N."/>
            <person name="Nakamura H."/>
            <person name="Mori M."/>
            <person name="Yoshida Y."/>
            <person name="Ohtoshi R."/>
            <person name="Malay A.D."/>
            <person name="Moran D.A.P."/>
            <person name="Tomita M."/>
            <person name="Numata K."/>
            <person name="Arakawa K."/>
        </authorList>
    </citation>
    <scope>NUCLEOTIDE SEQUENCE</scope>
</reference>
<keyword evidence="3" id="KW-1185">Reference proteome</keyword>
<comment type="caution">
    <text evidence="2">The sequence shown here is derived from an EMBL/GenBank/DDBJ whole genome shotgun (WGS) entry which is preliminary data.</text>
</comment>
<name>A0A8X6MXD0_NEPPI</name>
<dbReference type="OrthoDB" id="616263at2759"/>
<evidence type="ECO:0000313" key="3">
    <source>
        <dbReference type="Proteomes" id="UP000887013"/>
    </source>
</evidence>
<dbReference type="EMBL" id="BMAW01003280">
    <property type="protein sequence ID" value="GFS82767.1"/>
    <property type="molecule type" value="Genomic_DNA"/>
</dbReference>
<evidence type="ECO:0000313" key="2">
    <source>
        <dbReference type="EMBL" id="GFS82767.1"/>
    </source>
</evidence>
<dbReference type="InterPro" id="IPR036397">
    <property type="entry name" value="RNaseH_sf"/>
</dbReference>